<dbReference type="EMBL" id="JAAAID010000373">
    <property type="protein sequence ID" value="KAG0018312.1"/>
    <property type="molecule type" value="Genomic_DNA"/>
</dbReference>
<protein>
    <submittedName>
        <fullName evidence="1">Uncharacterized protein</fullName>
    </submittedName>
</protein>
<dbReference type="SUPFAM" id="SSF52047">
    <property type="entry name" value="RNI-like"/>
    <property type="match status" value="1"/>
</dbReference>
<organism evidence="1 2">
    <name type="scientific">Entomortierella chlamydospora</name>
    <dbReference type="NCBI Taxonomy" id="101097"/>
    <lineage>
        <taxon>Eukaryota</taxon>
        <taxon>Fungi</taxon>
        <taxon>Fungi incertae sedis</taxon>
        <taxon>Mucoromycota</taxon>
        <taxon>Mortierellomycotina</taxon>
        <taxon>Mortierellomycetes</taxon>
        <taxon>Mortierellales</taxon>
        <taxon>Mortierellaceae</taxon>
        <taxon>Entomortierella</taxon>
    </lineage>
</organism>
<dbReference type="InterPro" id="IPR032675">
    <property type="entry name" value="LRR_dom_sf"/>
</dbReference>
<reference evidence="1" key="1">
    <citation type="journal article" date="2020" name="Fungal Divers.">
        <title>Resolving the Mortierellaceae phylogeny through synthesis of multi-gene phylogenetics and phylogenomics.</title>
        <authorList>
            <person name="Vandepol N."/>
            <person name="Liber J."/>
            <person name="Desiro A."/>
            <person name="Na H."/>
            <person name="Kennedy M."/>
            <person name="Barry K."/>
            <person name="Grigoriev I.V."/>
            <person name="Miller A.N."/>
            <person name="O'Donnell K."/>
            <person name="Stajich J.E."/>
            <person name="Bonito G."/>
        </authorList>
    </citation>
    <scope>NUCLEOTIDE SEQUENCE</scope>
    <source>
        <strain evidence="1">NRRL 2769</strain>
    </source>
</reference>
<comment type="caution">
    <text evidence="1">The sequence shown here is derived from an EMBL/GenBank/DDBJ whole genome shotgun (WGS) entry which is preliminary data.</text>
</comment>
<name>A0A9P6MY72_9FUNG</name>
<gene>
    <name evidence="1" type="ORF">BGZ80_007332</name>
</gene>
<evidence type="ECO:0000313" key="1">
    <source>
        <dbReference type="EMBL" id="KAG0018312.1"/>
    </source>
</evidence>
<dbReference type="AlphaFoldDB" id="A0A9P6MY72"/>
<sequence>MKPAIAIYEAAGDLLKEIHITNIPYFYEQANGIKANHLMLITDLDEDRIDQGEGPSMEVFLKRCPCVSALRIGAGSPNMLSWAANEALSASDLEKIGSIKLSNNEERQSQQKPQVRIAQRSTKILGSLETLKVSSSRPYRFGLQIVNDISIASSASLQEIRLAVNHDNSSSSEVPTAIGSFDQSPNLEVLEIRFGGIPLPESRPSDDEELPLPESDEYLDRRWQQARIDSRLFPIWNLPKLKTLILYDSAASRFDFASLPSMENLEKLDLGFSELAPLIGVDEYKRVQFMIWKERLESALDKETGRLNSLDAVKPWMWPLPKLKFLNMDGPPATMFSLDWLLVCPKLESFGLGEPMGPRVIGSVPFFAKGFVTRDSKGDNDNDRYKPYMDSQISSVELKPGWRMSSEDLKRLLTIYTPFICSLSVDRIDDDWDGYSFVKAIKDADSINCGNAMYERERRTESRGCVAQAGGTQESNLERPGEDLNRVDSGYSYSNTELRKLNLVKINPREEVKYEDKNLRVYSMLTQVLVDQFDFYAVSNEGGSEDEYDGYGY</sequence>
<dbReference type="Gene3D" id="3.80.10.10">
    <property type="entry name" value="Ribonuclease Inhibitor"/>
    <property type="match status" value="1"/>
</dbReference>
<proteinExistence type="predicted"/>
<evidence type="ECO:0000313" key="2">
    <source>
        <dbReference type="Proteomes" id="UP000703661"/>
    </source>
</evidence>
<accession>A0A9P6MY72</accession>
<keyword evidence="2" id="KW-1185">Reference proteome</keyword>
<dbReference type="Proteomes" id="UP000703661">
    <property type="component" value="Unassembled WGS sequence"/>
</dbReference>